<dbReference type="STRING" id="180088.A0A1J8Q7G8"/>
<dbReference type="OrthoDB" id="2288928at2759"/>
<dbReference type="InterPro" id="IPR036322">
    <property type="entry name" value="WD40_repeat_dom_sf"/>
</dbReference>
<proteinExistence type="inferred from homology"/>
<evidence type="ECO:0000256" key="2">
    <source>
        <dbReference type="ARBA" id="ARBA00022574"/>
    </source>
</evidence>
<feature type="compositionally biased region" description="Acidic residues" evidence="6">
    <location>
        <begin position="290"/>
        <end position="302"/>
    </location>
</feature>
<sequence length="383" mass="41716">MPDIPVGSQIFDLAFHPTHSTVYTGLLNGKVKAFRYDEQGQHEESFALRPSKRSCRCLDTSEDGFCLWTAGKAKAIFAIDTVTGTLVETRKDAHDSPVNRLKRLMPQMLSTGDDDGIIKASWSTLILHDRLLAYLCGSCGTLGSLIPFEVITIILTSSPISFGWTTRSISLRPVIDVRGKKAEPMAQSEDQEDELLSVVSIRRHPQSIDALCTLPSSYPSSHSTILTGSSDGLLRAVQLFPTKLVGVVADHGSFPIERIAVDLGGEGKWVGSAGHDDNLKMTDLRAVFEDEESDGEAAEDPENVQSTLASDIDRQEPDGADDESPRRVGTPSAVEADSNEDAQDSDSPKEKKRKCKSTKNALAGRRKKARNQIDADPSFFKGL</sequence>
<protein>
    <recommendedName>
        <fullName evidence="4">WD repeat-containing protein JIP5</fullName>
    </recommendedName>
    <alternativeName>
        <fullName evidence="5">WD repeat-containing protein jip5</fullName>
    </alternativeName>
</protein>
<evidence type="ECO:0000256" key="3">
    <source>
        <dbReference type="ARBA" id="ARBA00022737"/>
    </source>
</evidence>
<dbReference type="AlphaFoldDB" id="A0A1J8Q7G8"/>
<comment type="caution">
    <text evidence="7">The sequence shown here is derived from an EMBL/GenBank/DDBJ whole genome shotgun (WGS) entry which is preliminary data.</text>
</comment>
<dbReference type="PANTHER" id="PTHR44019:SF20">
    <property type="entry name" value="WD REPEAT-CONTAINING PROTEIN 55"/>
    <property type="match status" value="1"/>
</dbReference>
<dbReference type="EMBL" id="LVVM01001906">
    <property type="protein sequence ID" value="OJA17606.1"/>
    <property type="molecule type" value="Genomic_DNA"/>
</dbReference>
<dbReference type="PANTHER" id="PTHR44019">
    <property type="entry name" value="WD REPEAT-CONTAINING PROTEIN 55"/>
    <property type="match status" value="1"/>
</dbReference>
<gene>
    <name evidence="7" type="ORF">AZE42_01209</name>
</gene>
<organism evidence="7 8">
    <name type="scientific">Rhizopogon vesiculosus</name>
    <dbReference type="NCBI Taxonomy" id="180088"/>
    <lineage>
        <taxon>Eukaryota</taxon>
        <taxon>Fungi</taxon>
        <taxon>Dikarya</taxon>
        <taxon>Basidiomycota</taxon>
        <taxon>Agaricomycotina</taxon>
        <taxon>Agaricomycetes</taxon>
        <taxon>Agaricomycetidae</taxon>
        <taxon>Boletales</taxon>
        <taxon>Suillineae</taxon>
        <taxon>Rhizopogonaceae</taxon>
        <taxon>Rhizopogon</taxon>
    </lineage>
</organism>
<name>A0A1J8Q7G8_9AGAM</name>
<dbReference type="InterPro" id="IPR050505">
    <property type="entry name" value="WDR55/POC1"/>
</dbReference>
<evidence type="ECO:0000256" key="5">
    <source>
        <dbReference type="ARBA" id="ARBA00039514"/>
    </source>
</evidence>
<keyword evidence="2" id="KW-0853">WD repeat</keyword>
<evidence type="ECO:0000313" key="8">
    <source>
        <dbReference type="Proteomes" id="UP000183567"/>
    </source>
</evidence>
<evidence type="ECO:0000256" key="4">
    <source>
        <dbReference type="ARBA" id="ARBA00039238"/>
    </source>
</evidence>
<accession>A0A1J8Q7G8</accession>
<keyword evidence="3" id="KW-0677">Repeat</keyword>
<feature type="region of interest" description="Disordered" evidence="6">
    <location>
        <begin position="290"/>
        <end position="383"/>
    </location>
</feature>
<comment type="similarity">
    <text evidence="1">Belongs to the WD repeat WDR55 family.</text>
</comment>
<dbReference type="Proteomes" id="UP000183567">
    <property type="component" value="Unassembled WGS sequence"/>
</dbReference>
<dbReference type="SUPFAM" id="SSF50978">
    <property type="entry name" value="WD40 repeat-like"/>
    <property type="match status" value="1"/>
</dbReference>
<keyword evidence="8" id="KW-1185">Reference proteome</keyword>
<evidence type="ECO:0000256" key="6">
    <source>
        <dbReference type="SAM" id="MobiDB-lite"/>
    </source>
</evidence>
<reference evidence="7 8" key="1">
    <citation type="submission" date="2016-03" db="EMBL/GenBank/DDBJ databases">
        <title>Comparative genomics of the ectomycorrhizal sister species Rhizopogon vinicolor and Rhizopogon vesiculosus (Basidiomycota: Boletales) reveals a divergence of the mating type B locus.</title>
        <authorList>
            <person name="Mujic A.B."/>
            <person name="Kuo A."/>
            <person name="Tritt A."/>
            <person name="Lipzen A."/>
            <person name="Chen C."/>
            <person name="Johnson J."/>
            <person name="Sharma A."/>
            <person name="Barry K."/>
            <person name="Grigoriev I.V."/>
            <person name="Spatafora J.W."/>
        </authorList>
    </citation>
    <scope>NUCLEOTIDE SEQUENCE [LARGE SCALE GENOMIC DNA]</scope>
    <source>
        <strain evidence="7 8">AM-OR11-056</strain>
    </source>
</reference>
<dbReference type="Gene3D" id="2.130.10.10">
    <property type="entry name" value="YVTN repeat-like/Quinoprotein amine dehydrogenase"/>
    <property type="match status" value="2"/>
</dbReference>
<evidence type="ECO:0000256" key="1">
    <source>
        <dbReference type="ARBA" id="ARBA00007625"/>
    </source>
</evidence>
<evidence type="ECO:0000313" key="7">
    <source>
        <dbReference type="EMBL" id="OJA17606.1"/>
    </source>
</evidence>
<dbReference type="InterPro" id="IPR015943">
    <property type="entry name" value="WD40/YVTN_repeat-like_dom_sf"/>
</dbReference>